<organism evidence="1 2">
    <name type="scientific">Colletotrichum sojae</name>
    <dbReference type="NCBI Taxonomy" id="2175907"/>
    <lineage>
        <taxon>Eukaryota</taxon>
        <taxon>Fungi</taxon>
        <taxon>Dikarya</taxon>
        <taxon>Ascomycota</taxon>
        <taxon>Pezizomycotina</taxon>
        <taxon>Sordariomycetes</taxon>
        <taxon>Hypocreomycetidae</taxon>
        <taxon>Glomerellales</taxon>
        <taxon>Glomerellaceae</taxon>
        <taxon>Colletotrichum</taxon>
        <taxon>Colletotrichum orchidearum species complex</taxon>
    </lineage>
</organism>
<evidence type="ECO:0000313" key="2">
    <source>
        <dbReference type="Proteomes" id="UP000652219"/>
    </source>
</evidence>
<name>A0A8H6IUX1_9PEZI</name>
<dbReference type="Proteomes" id="UP000652219">
    <property type="component" value="Unassembled WGS sequence"/>
</dbReference>
<keyword evidence="2" id="KW-1185">Reference proteome</keyword>
<dbReference type="EMBL" id="WIGN01000332">
    <property type="protein sequence ID" value="KAF6798790.1"/>
    <property type="molecule type" value="Genomic_DNA"/>
</dbReference>
<proteinExistence type="predicted"/>
<protein>
    <submittedName>
        <fullName evidence="1">Uncharacterized protein</fullName>
    </submittedName>
</protein>
<accession>A0A8H6IUX1</accession>
<gene>
    <name evidence="1" type="ORF">CSOJ01_12631</name>
</gene>
<evidence type="ECO:0000313" key="1">
    <source>
        <dbReference type="EMBL" id="KAF6798790.1"/>
    </source>
</evidence>
<dbReference type="AlphaFoldDB" id="A0A8H6IUX1"/>
<reference evidence="1 2" key="1">
    <citation type="journal article" date="2020" name="Phytopathology">
        <title>Genome Sequence Resources of Colletotrichum truncatum, C. plurivorum, C. musicola, and C. sojae: Four Species Pathogenic to Soybean (Glycine max).</title>
        <authorList>
            <person name="Rogerio F."/>
            <person name="Boufleur T.R."/>
            <person name="Ciampi-Guillardi M."/>
            <person name="Sukno S.A."/>
            <person name="Thon M.R."/>
            <person name="Massola Junior N.S."/>
            <person name="Baroncelli R."/>
        </authorList>
    </citation>
    <scope>NUCLEOTIDE SEQUENCE [LARGE SCALE GENOMIC DNA]</scope>
    <source>
        <strain evidence="1 2">LFN0009</strain>
    </source>
</reference>
<sequence length="139" mass="15983">MEHRKSHEESDPLTAVTTDLERGLNADVEPARPAADQDLGYRQRYIQNLAENIPSKKASVREVKDFVMKVCVYREVADETMLSLNNGLLWTGEELHQLGKDEMVDLFRGDFLSKSQTELVVKDIIDIRKARHYALFLLH</sequence>
<comment type="caution">
    <text evidence="1">The sequence shown here is derived from an EMBL/GenBank/DDBJ whole genome shotgun (WGS) entry which is preliminary data.</text>
</comment>